<dbReference type="VEuPathDB" id="TrichDB:TVAGG3_0923390"/>
<name>A2EZK5_TRIV3</name>
<dbReference type="InParanoid" id="A2EZK5"/>
<dbReference type="EMBL" id="DS113553">
    <property type="protein sequence ID" value="EAY01913.1"/>
    <property type="molecule type" value="Genomic_DNA"/>
</dbReference>
<organism evidence="1 2">
    <name type="scientific">Trichomonas vaginalis (strain ATCC PRA-98 / G3)</name>
    <dbReference type="NCBI Taxonomy" id="412133"/>
    <lineage>
        <taxon>Eukaryota</taxon>
        <taxon>Metamonada</taxon>
        <taxon>Parabasalia</taxon>
        <taxon>Trichomonadida</taxon>
        <taxon>Trichomonadidae</taxon>
        <taxon>Trichomonas</taxon>
    </lineage>
</organism>
<evidence type="ECO:0000313" key="1">
    <source>
        <dbReference type="EMBL" id="EAY01913.1"/>
    </source>
</evidence>
<reference evidence="1" key="1">
    <citation type="submission" date="2006-10" db="EMBL/GenBank/DDBJ databases">
        <authorList>
            <person name="Amadeo P."/>
            <person name="Zhao Q."/>
            <person name="Wortman J."/>
            <person name="Fraser-Liggett C."/>
            <person name="Carlton J."/>
        </authorList>
    </citation>
    <scope>NUCLEOTIDE SEQUENCE</scope>
    <source>
        <strain evidence="1">G3</strain>
    </source>
</reference>
<dbReference type="KEGG" id="tva:4759742"/>
<gene>
    <name evidence="1" type="ORF">TVAG_068790</name>
</gene>
<dbReference type="VEuPathDB" id="TrichDB:TVAG_068790"/>
<dbReference type="AlphaFoldDB" id="A2EZK5"/>
<dbReference type="SUPFAM" id="SSF48371">
    <property type="entry name" value="ARM repeat"/>
    <property type="match status" value="1"/>
</dbReference>
<dbReference type="InterPro" id="IPR016024">
    <property type="entry name" value="ARM-type_fold"/>
</dbReference>
<dbReference type="SMR" id="A2EZK5"/>
<protein>
    <submittedName>
        <fullName evidence="1">Uncharacterized protein</fullName>
    </submittedName>
</protein>
<reference evidence="1" key="2">
    <citation type="journal article" date="2007" name="Science">
        <title>Draft genome sequence of the sexually transmitted pathogen Trichomonas vaginalis.</title>
        <authorList>
            <person name="Carlton J.M."/>
            <person name="Hirt R.P."/>
            <person name="Silva J.C."/>
            <person name="Delcher A.L."/>
            <person name="Schatz M."/>
            <person name="Zhao Q."/>
            <person name="Wortman J.R."/>
            <person name="Bidwell S.L."/>
            <person name="Alsmark U.C.M."/>
            <person name="Besteiro S."/>
            <person name="Sicheritz-Ponten T."/>
            <person name="Noel C.J."/>
            <person name="Dacks J.B."/>
            <person name="Foster P.G."/>
            <person name="Simillion C."/>
            <person name="Van de Peer Y."/>
            <person name="Miranda-Saavedra D."/>
            <person name="Barton G.J."/>
            <person name="Westrop G.D."/>
            <person name="Mueller S."/>
            <person name="Dessi D."/>
            <person name="Fiori P.L."/>
            <person name="Ren Q."/>
            <person name="Paulsen I."/>
            <person name="Zhang H."/>
            <person name="Bastida-Corcuera F.D."/>
            <person name="Simoes-Barbosa A."/>
            <person name="Brown M.T."/>
            <person name="Hayes R.D."/>
            <person name="Mukherjee M."/>
            <person name="Okumura C.Y."/>
            <person name="Schneider R."/>
            <person name="Smith A.J."/>
            <person name="Vanacova S."/>
            <person name="Villalvazo M."/>
            <person name="Haas B.J."/>
            <person name="Pertea M."/>
            <person name="Feldblyum T.V."/>
            <person name="Utterback T.R."/>
            <person name="Shu C.L."/>
            <person name="Osoegawa K."/>
            <person name="de Jong P.J."/>
            <person name="Hrdy I."/>
            <person name="Horvathova L."/>
            <person name="Zubacova Z."/>
            <person name="Dolezal P."/>
            <person name="Malik S.B."/>
            <person name="Logsdon J.M. Jr."/>
            <person name="Henze K."/>
            <person name="Gupta A."/>
            <person name="Wang C.C."/>
            <person name="Dunne R.L."/>
            <person name="Upcroft J.A."/>
            <person name="Upcroft P."/>
            <person name="White O."/>
            <person name="Salzberg S.L."/>
            <person name="Tang P."/>
            <person name="Chiu C.-H."/>
            <person name="Lee Y.-S."/>
            <person name="Embley T.M."/>
            <person name="Coombs G.H."/>
            <person name="Mottram J.C."/>
            <person name="Tachezy J."/>
            <person name="Fraser-Liggett C.M."/>
            <person name="Johnson P.J."/>
        </authorList>
    </citation>
    <scope>NUCLEOTIDE SEQUENCE [LARGE SCALE GENOMIC DNA]</scope>
    <source>
        <strain evidence="1">G3</strain>
    </source>
</reference>
<accession>A2EZK5</accession>
<dbReference type="RefSeq" id="XP_001314452.1">
    <property type="nucleotide sequence ID" value="XM_001314432.1"/>
</dbReference>
<keyword evidence="2" id="KW-1185">Reference proteome</keyword>
<proteinExistence type="predicted"/>
<dbReference type="Proteomes" id="UP000001542">
    <property type="component" value="Unassembled WGS sequence"/>
</dbReference>
<sequence>MQIDEFISTINDMRGISSRREEAEKNYLEFIGNQPQIAFSYFQQLLTNINYKKIAITLLLSVICHKNKAFLEENINLIIQSLIEIAQILLSEDFETESTIEICSRLYAYFLIDFWPDSLNLLLQNETKTSVYVYSYLVKIGKVKINNEFLRNLIPKYLEMEQFIDFHESILCLLTVCADLPEREHFKHYYAETKKYIESIDKKYLKTYLKFLKSMIKRELIEVDENILISIPIFLLNEDLGSSIWYYTSKLLPEISTDSPLRSQLENMRDNLLEYLIQGFTPEIPNDYDTSQEYYIVDTLDSIYFSVGVSIEDYDYVIEESESESPPDEYISIVLARLFMEYTMFQRIETAFINKIGYFLVSETPKIRFGISILLKSKNTKLYNHSKFLIEQIIGNIENETEQIIITNLLESLVDLISNSKEDLSDLHEHIISVINGLTNNESYIADSLTLISAFINHVKGGFTNYLEIFSNYFEAIMEDRTFLLDLSEVFVTMAKNNLVFNDLFLNFYITTFENLDFDTFPFSTVVKIYKNCLEFMKTIPLESSVFAGFTHYLVEYCKKIPDIINEVPGDENDVISVELGDSLEKNVVYYDKYEVSDYILSIDCIIKTIKRFPEFVDSDLFEISKNCCFSFEPDICLHSLKLFKNVIENIVAENTEQVFLILNELTDSLAFVYYQEKFIKILCMIYKKVPTNDTFSLIFTFIQKLIELNSLSDDKEHDVDDPDYEYNAKSINLSNAFTKFDNDFFTMISPDQFKQIMSVFTYKPEYFSLFTYFYAKYSPEDLENLINLLGDLSDSYDQLRQAVAINSMYNALLVCKELNENLLNKIANNVSILSNKFLKDSKKEMVLKMILLINEKNHEIAMTKGLDIVAFTLYDEAFLDDEKKNELFNFIFATPNEEIFENVDFEFMLLQFTSIFENHPDKYELLANYFKGLPFDEDELAQVREKFPFCYSNITDVLNS</sequence>
<evidence type="ECO:0000313" key="2">
    <source>
        <dbReference type="Proteomes" id="UP000001542"/>
    </source>
</evidence>